<keyword evidence="8 9" id="KW-0472">Membrane</keyword>
<evidence type="ECO:0000259" key="12">
    <source>
        <dbReference type="Pfam" id="PF22599"/>
    </source>
</evidence>
<evidence type="ECO:0000259" key="11">
    <source>
        <dbReference type="Pfam" id="PF21760"/>
    </source>
</evidence>
<evidence type="ECO:0000256" key="3">
    <source>
        <dbReference type="ARBA" id="ARBA00022475"/>
    </source>
</evidence>
<evidence type="ECO:0000313" key="14">
    <source>
        <dbReference type="Proteomes" id="UP000663918"/>
    </source>
</evidence>
<feature type="domain" description="Protein translocase subunit SecDF P1" evidence="11">
    <location>
        <begin position="158"/>
        <end position="216"/>
    </location>
</feature>
<keyword evidence="2 9" id="KW-0813">Transport</keyword>
<dbReference type="GO" id="GO:0065002">
    <property type="term" value="P:intracellular protein transmembrane transport"/>
    <property type="evidence" value="ECO:0007669"/>
    <property type="project" value="UniProtKB-UniRule"/>
</dbReference>
<dbReference type="InterPro" id="IPR054384">
    <property type="entry name" value="SecDF_P1_head"/>
</dbReference>
<dbReference type="GO" id="GO:0015450">
    <property type="term" value="F:protein-transporting ATPase activity"/>
    <property type="evidence" value="ECO:0007669"/>
    <property type="project" value="InterPro"/>
</dbReference>
<sequence>MIQLSRWKIVLLALSLVFGLLLAFPNVLSPEQRAKLPGFVPKNALNLGLDLQGGSYLLLEVDVPAMRAKRVDNLAEDVRVTMRDAGVNVNATQREEGGVVITLADPGQTETAYQALRRLVGGANQQGVVERAVTREGNGRLRFAFTQQAMDSMGASAVDQSIEVVRRRIDSLGTKEPSITRQGSNRIVVQAPGESDPAALERVIGQTAQLTFQMVDSENSVQQALAGAVPPDAVLMMDEDGVTPLLIKRRVLVSGEQLTHADVTTDQNGQTAIGFRFDGVGAQRFASATSSENIGKRFAIILDGKVISAPRINSTIPNGSGIIQGRFSIQEASEMVNLLNGGALPAPLKVEERRTVTAELGADAVQKGGISTIIGFIIIVVFMLGAYGFLFGGVSVVGLILNGLLIIAAMSLTQASLTLPGIAGLVLTFAVAVDANVLIYERMRDEARAGRSVIASMDAGFNKAMGTIIDANLTTLVAAAIMFIFGAGPVRGFAWTLTIGVFTSVFSSVLVAQVLLGYWLKVAKPKKLPIADAETVR</sequence>
<feature type="transmembrane region" description="Helical" evidence="9">
    <location>
        <begin position="461"/>
        <end position="487"/>
    </location>
</feature>
<dbReference type="InterPro" id="IPR022813">
    <property type="entry name" value="SecD/SecF_arch_bac"/>
</dbReference>
<dbReference type="RefSeq" id="WP_207868038.1">
    <property type="nucleotide sequence ID" value="NZ_CP062222.1"/>
</dbReference>
<accession>A0A975C1D4</accession>
<keyword evidence="5 9" id="KW-0653">Protein transport</keyword>
<comment type="function">
    <text evidence="9">Part of the Sec protein translocase complex. Interacts with the SecYEG preprotein conducting channel. SecDF uses the proton motive force (PMF) to complete protein translocation after the ATP-dependent function of SecA.</text>
</comment>
<dbReference type="EMBL" id="CP062222">
    <property type="protein sequence ID" value="QTC89782.1"/>
    <property type="molecule type" value="Genomic_DNA"/>
</dbReference>
<evidence type="ECO:0000256" key="9">
    <source>
        <dbReference type="HAMAP-Rule" id="MF_01463"/>
    </source>
</evidence>
<keyword evidence="14" id="KW-1185">Reference proteome</keyword>
<feature type="transmembrane region" description="Helical" evidence="9">
    <location>
        <begin position="369"/>
        <end position="389"/>
    </location>
</feature>
<dbReference type="InterPro" id="IPR048634">
    <property type="entry name" value="SecD_SecF_C"/>
</dbReference>
<evidence type="ECO:0000256" key="6">
    <source>
        <dbReference type="ARBA" id="ARBA00022989"/>
    </source>
</evidence>
<keyword evidence="7 9" id="KW-0811">Translocation</keyword>
<feature type="domain" description="Protein export membrane protein SecD/SecF C-terminal" evidence="10">
    <location>
        <begin position="350"/>
        <end position="520"/>
    </location>
</feature>
<dbReference type="SUPFAM" id="SSF82866">
    <property type="entry name" value="Multidrug efflux transporter AcrB transmembrane domain"/>
    <property type="match status" value="1"/>
</dbReference>
<comment type="subcellular location">
    <subcellularLocation>
        <location evidence="1 9">Cell membrane</location>
        <topology evidence="1 9">Multi-pass membrane protein</topology>
    </subcellularLocation>
</comment>
<dbReference type="InterPro" id="IPR048631">
    <property type="entry name" value="SecD_1st"/>
</dbReference>
<dbReference type="PANTHER" id="PTHR30081:SF1">
    <property type="entry name" value="PROTEIN TRANSLOCASE SUBUNIT SECD"/>
    <property type="match status" value="1"/>
</dbReference>
<dbReference type="InterPro" id="IPR005791">
    <property type="entry name" value="SecD"/>
</dbReference>
<dbReference type="Gene3D" id="1.20.1640.10">
    <property type="entry name" value="Multidrug efflux transporter AcrB transmembrane domain"/>
    <property type="match status" value="1"/>
</dbReference>
<dbReference type="NCBIfam" id="TIGR01129">
    <property type="entry name" value="secD"/>
    <property type="match status" value="1"/>
</dbReference>
<feature type="transmembrane region" description="Helical" evidence="9">
    <location>
        <begin position="421"/>
        <end position="440"/>
    </location>
</feature>
<dbReference type="NCBIfam" id="TIGR00916">
    <property type="entry name" value="2A0604s01"/>
    <property type="match status" value="1"/>
</dbReference>
<dbReference type="Pfam" id="PF07549">
    <property type="entry name" value="Sec_GG"/>
    <property type="match status" value="1"/>
</dbReference>
<evidence type="ECO:0000256" key="2">
    <source>
        <dbReference type="ARBA" id="ARBA00022448"/>
    </source>
</evidence>
<feature type="domain" description="SecDF P1 head subdomain" evidence="12">
    <location>
        <begin position="239"/>
        <end position="346"/>
    </location>
</feature>
<dbReference type="HAMAP" id="MF_01463_B">
    <property type="entry name" value="SecD_B"/>
    <property type="match status" value="1"/>
</dbReference>
<keyword evidence="3 9" id="KW-1003">Cell membrane</keyword>
<dbReference type="Proteomes" id="UP000663918">
    <property type="component" value="Chromosome"/>
</dbReference>
<organism evidence="13 14">
    <name type="scientific">Brevundimonas goettingensis</name>
    <dbReference type="NCBI Taxonomy" id="2774190"/>
    <lineage>
        <taxon>Bacteria</taxon>
        <taxon>Pseudomonadati</taxon>
        <taxon>Pseudomonadota</taxon>
        <taxon>Alphaproteobacteria</taxon>
        <taxon>Caulobacterales</taxon>
        <taxon>Caulobacteraceae</taxon>
        <taxon>Brevundimonas</taxon>
    </lineage>
</organism>
<dbReference type="KEGG" id="bgoe:IFJ75_10700"/>
<evidence type="ECO:0000256" key="8">
    <source>
        <dbReference type="ARBA" id="ARBA00023136"/>
    </source>
</evidence>
<comment type="subunit">
    <text evidence="9">Forms a complex with SecF. Part of the essential Sec protein translocation apparatus which comprises SecA, SecYEG and auxiliary proteins SecDF-YajC and YidC.</text>
</comment>
<dbReference type="GO" id="GO:0005886">
    <property type="term" value="C:plasma membrane"/>
    <property type="evidence" value="ECO:0007669"/>
    <property type="project" value="UniProtKB-SubCell"/>
</dbReference>
<evidence type="ECO:0000259" key="10">
    <source>
        <dbReference type="Pfam" id="PF02355"/>
    </source>
</evidence>
<reference evidence="13" key="1">
    <citation type="submission" date="2020-09" db="EMBL/GenBank/DDBJ databases">
        <title>Brevundimonas sp. LVF2 isolated from a puddle in Goettingen, Germany.</title>
        <authorList>
            <person name="Friedrich I."/>
            <person name="Klassen A."/>
            <person name="Hannes N."/>
            <person name="Schneider D."/>
            <person name="Hertel R."/>
            <person name="Daniel R."/>
        </authorList>
    </citation>
    <scope>NUCLEOTIDE SEQUENCE</scope>
    <source>
        <strain evidence="13">LVF2</strain>
    </source>
</reference>
<dbReference type="GO" id="GO:0043952">
    <property type="term" value="P:protein transport by the Sec complex"/>
    <property type="evidence" value="ECO:0007669"/>
    <property type="project" value="UniProtKB-UniRule"/>
</dbReference>
<evidence type="ECO:0000256" key="4">
    <source>
        <dbReference type="ARBA" id="ARBA00022692"/>
    </source>
</evidence>
<comment type="caution">
    <text evidence="9">Lacks conserved residue(s) required for the propagation of feature annotation.</text>
</comment>
<gene>
    <name evidence="9 13" type="primary">secD</name>
    <name evidence="13" type="ORF">IFJ75_10700</name>
</gene>
<dbReference type="InterPro" id="IPR022646">
    <property type="entry name" value="SecD/SecF_CS"/>
</dbReference>
<dbReference type="PANTHER" id="PTHR30081">
    <property type="entry name" value="PROTEIN-EXPORT MEMBRANE PROTEIN SEC"/>
    <property type="match status" value="1"/>
</dbReference>
<feature type="transmembrane region" description="Helical" evidence="9">
    <location>
        <begin position="493"/>
        <end position="520"/>
    </location>
</feature>
<dbReference type="AlphaFoldDB" id="A0A975C1D4"/>
<proteinExistence type="inferred from homology"/>
<dbReference type="Pfam" id="PF21760">
    <property type="entry name" value="SecD_1st"/>
    <property type="match status" value="1"/>
</dbReference>
<feature type="transmembrane region" description="Helical" evidence="9">
    <location>
        <begin position="396"/>
        <end position="415"/>
    </location>
</feature>
<dbReference type="Pfam" id="PF02355">
    <property type="entry name" value="SecD_SecF_C"/>
    <property type="match status" value="1"/>
</dbReference>
<evidence type="ECO:0000313" key="13">
    <source>
        <dbReference type="EMBL" id="QTC89782.1"/>
    </source>
</evidence>
<evidence type="ECO:0000256" key="7">
    <source>
        <dbReference type="ARBA" id="ARBA00023010"/>
    </source>
</evidence>
<evidence type="ECO:0000256" key="5">
    <source>
        <dbReference type="ARBA" id="ARBA00022927"/>
    </source>
</evidence>
<dbReference type="Gene3D" id="3.30.1360.200">
    <property type="match status" value="1"/>
</dbReference>
<comment type="similarity">
    <text evidence="9">Belongs to the SecD/SecF family. SecD subfamily.</text>
</comment>
<name>A0A975C1D4_9CAUL</name>
<evidence type="ECO:0000256" key="1">
    <source>
        <dbReference type="ARBA" id="ARBA00004651"/>
    </source>
</evidence>
<dbReference type="Gene3D" id="3.30.70.3400">
    <property type="match status" value="2"/>
</dbReference>
<protein>
    <recommendedName>
        <fullName evidence="9">Protein translocase subunit SecD</fullName>
    </recommendedName>
</protein>
<dbReference type="Pfam" id="PF22599">
    <property type="entry name" value="SecDF_P1_head"/>
    <property type="match status" value="1"/>
</dbReference>
<dbReference type="GO" id="GO:0006605">
    <property type="term" value="P:protein targeting"/>
    <property type="evidence" value="ECO:0007669"/>
    <property type="project" value="UniProtKB-UniRule"/>
</dbReference>
<keyword evidence="4 9" id="KW-0812">Transmembrane</keyword>
<keyword evidence="6 9" id="KW-1133">Transmembrane helix</keyword>
<dbReference type="InterPro" id="IPR055344">
    <property type="entry name" value="SecD_SecF_C_bact"/>
</dbReference>